<evidence type="ECO:0000256" key="2">
    <source>
        <dbReference type="ARBA" id="ARBA00023015"/>
    </source>
</evidence>
<keyword evidence="4" id="KW-0804">Transcription</keyword>
<accession>A0A4P6K5S1</accession>
<dbReference type="SMART" id="SM00421">
    <property type="entry name" value="HTH_LUXR"/>
    <property type="match status" value="1"/>
</dbReference>
<dbReference type="InterPro" id="IPR000792">
    <property type="entry name" value="Tscrpt_reg_LuxR_C"/>
</dbReference>
<evidence type="ECO:0000256" key="3">
    <source>
        <dbReference type="ARBA" id="ARBA00023125"/>
    </source>
</evidence>
<name>A0A4P6K5S1_KTERU</name>
<dbReference type="PANTHER" id="PTHR43214">
    <property type="entry name" value="TWO-COMPONENT RESPONSE REGULATOR"/>
    <property type="match status" value="1"/>
</dbReference>
<keyword evidence="1 5" id="KW-0597">Phosphoprotein</keyword>
<feature type="domain" description="HTH luxR-type" evidence="6">
    <location>
        <begin position="143"/>
        <end position="208"/>
    </location>
</feature>
<dbReference type="InterPro" id="IPR058245">
    <property type="entry name" value="NreC/VraR/RcsB-like_REC"/>
</dbReference>
<dbReference type="PROSITE" id="PS50110">
    <property type="entry name" value="RESPONSE_REGULATORY"/>
    <property type="match status" value="1"/>
</dbReference>
<dbReference type="PRINTS" id="PR00038">
    <property type="entry name" value="HTHLUXR"/>
</dbReference>
<keyword evidence="9" id="KW-1185">Reference proteome</keyword>
<dbReference type="GO" id="GO:0003677">
    <property type="term" value="F:DNA binding"/>
    <property type="evidence" value="ECO:0007669"/>
    <property type="project" value="UniProtKB-KW"/>
</dbReference>
<evidence type="ECO:0000259" key="6">
    <source>
        <dbReference type="PROSITE" id="PS50043"/>
    </source>
</evidence>
<dbReference type="GO" id="GO:0006355">
    <property type="term" value="P:regulation of DNA-templated transcription"/>
    <property type="evidence" value="ECO:0007669"/>
    <property type="project" value="InterPro"/>
</dbReference>
<dbReference type="PROSITE" id="PS00622">
    <property type="entry name" value="HTH_LUXR_1"/>
    <property type="match status" value="1"/>
</dbReference>
<sequence>MRLLIADDHPVFRDGLRILLDLLPEIEIVGEATNGKEVVIKASECGPDVILMDIGLPGINGIEATRQILRSNPGISILIVTMYEDDDSIFAAMRAGARGYVLKGADQDDILLAVRAVSSGGVIFSPTIAHRALAFFATFTRTRAQVFPELTEREREVLELIARGDNNTIIAEQLIISPKTVRNLVSSIFSKLQVASRAEAIVRAREAGLGQQELD</sequence>
<dbReference type="KEGG" id="kbs:EPA93_38920"/>
<dbReference type="InterPro" id="IPR016032">
    <property type="entry name" value="Sig_transdc_resp-reg_C-effctor"/>
</dbReference>
<evidence type="ECO:0000313" key="9">
    <source>
        <dbReference type="Proteomes" id="UP000290365"/>
    </source>
</evidence>
<dbReference type="Gene3D" id="3.40.50.2300">
    <property type="match status" value="1"/>
</dbReference>
<proteinExistence type="predicted"/>
<keyword evidence="3" id="KW-0238">DNA-binding</keyword>
<feature type="modified residue" description="4-aspartylphosphate" evidence="5">
    <location>
        <position position="53"/>
    </location>
</feature>
<dbReference type="InterPro" id="IPR001789">
    <property type="entry name" value="Sig_transdc_resp-reg_receiver"/>
</dbReference>
<reference evidence="8 9" key="1">
    <citation type="submission" date="2019-01" db="EMBL/GenBank/DDBJ databases">
        <title>Ktedonosporobacter rubrisoli SCAWS-G2.</title>
        <authorList>
            <person name="Huang Y."/>
            <person name="Yan B."/>
        </authorList>
    </citation>
    <scope>NUCLEOTIDE SEQUENCE [LARGE SCALE GENOMIC DNA]</scope>
    <source>
        <strain evidence="8 9">SCAWS-G2</strain>
    </source>
</reference>
<evidence type="ECO:0000256" key="5">
    <source>
        <dbReference type="PROSITE-ProRule" id="PRU00169"/>
    </source>
</evidence>
<dbReference type="AlphaFoldDB" id="A0A4P6K5S1"/>
<protein>
    <submittedName>
        <fullName evidence="8">Response regulator transcription factor</fullName>
    </submittedName>
</protein>
<evidence type="ECO:0000313" key="8">
    <source>
        <dbReference type="EMBL" id="QBD83718.1"/>
    </source>
</evidence>
<dbReference type="Pfam" id="PF00196">
    <property type="entry name" value="GerE"/>
    <property type="match status" value="1"/>
</dbReference>
<dbReference type="SUPFAM" id="SSF52172">
    <property type="entry name" value="CheY-like"/>
    <property type="match status" value="1"/>
</dbReference>
<dbReference type="CDD" id="cd06170">
    <property type="entry name" value="LuxR_C_like"/>
    <property type="match status" value="1"/>
</dbReference>
<gene>
    <name evidence="8" type="ORF">EPA93_38920</name>
</gene>
<organism evidence="8 9">
    <name type="scientific">Ktedonosporobacter rubrisoli</name>
    <dbReference type="NCBI Taxonomy" id="2509675"/>
    <lineage>
        <taxon>Bacteria</taxon>
        <taxon>Bacillati</taxon>
        <taxon>Chloroflexota</taxon>
        <taxon>Ktedonobacteria</taxon>
        <taxon>Ktedonobacterales</taxon>
        <taxon>Ktedonosporobacteraceae</taxon>
        <taxon>Ktedonosporobacter</taxon>
    </lineage>
</organism>
<keyword evidence="2" id="KW-0805">Transcription regulation</keyword>
<dbReference type="Pfam" id="PF00072">
    <property type="entry name" value="Response_reg"/>
    <property type="match status" value="1"/>
</dbReference>
<dbReference type="SMART" id="SM00448">
    <property type="entry name" value="REC"/>
    <property type="match status" value="1"/>
</dbReference>
<dbReference type="EMBL" id="CP035758">
    <property type="protein sequence ID" value="QBD83718.1"/>
    <property type="molecule type" value="Genomic_DNA"/>
</dbReference>
<dbReference type="InterPro" id="IPR011006">
    <property type="entry name" value="CheY-like_superfamily"/>
</dbReference>
<feature type="domain" description="Response regulatory" evidence="7">
    <location>
        <begin position="2"/>
        <end position="118"/>
    </location>
</feature>
<dbReference type="Proteomes" id="UP000290365">
    <property type="component" value="Chromosome"/>
</dbReference>
<dbReference type="PROSITE" id="PS50043">
    <property type="entry name" value="HTH_LUXR_2"/>
    <property type="match status" value="1"/>
</dbReference>
<dbReference type="SUPFAM" id="SSF46894">
    <property type="entry name" value="C-terminal effector domain of the bipartite response regulators"/>
    <property type="match status" value="1"/>
</dbReference>
<dbReference type="CDD" id="cd17535">
    <property type="entry name" value="REC_NarL-like"/>
    <property type="match status" value="1"/>
</dbReference>
<dbReference type="GO" id="GO:0000160">
    <property type="term" value="P:phosphorelay signal transduction system"/>
    <property type="evidence" value="ECO:0007669"/>
    <property type="project" value="InterPro"/>
</dbReference>
<evidence type="ECO:0000259" key="7">
    <source>
        <dbReference type="PROSITE" id="PS50110"/>
    </source>
</evidence>
<dbReference type="PANTHER" id="PTHR43214:SF24">
    <property type="entry name" value="TRANSCRIPTIONAL REGULATORY PROTEIN NARL-RELATED"/>
    <property type="match status" value="1"/>
</dbReference>
<evidence type="ECO:0000256" key="4">
    <source>
        <dbReference type="ARBA" id="ARBA00023163"/>
    </source>
</evidence>
<evidence type="ECO:0000256" key="1">
    <source>
        <dbReference type="ARBA" id="ARBA00022553"/>
    </source>
</evidence>
<dbReference type="InterPro" id="IPR039420">
    <property type="entry name" value="WalR-like"/>
</dbReference>
<dbReference type="OrthoDB" id="9797341at2"/>